<protein>
    <recommendedName>
        <fullName evidence="1">Rhodanese domain-containing protein</fullName>
    </recommendedName>
</protein>
<reference evidence="2" key="1">
    <citation type="journal article" date="2012" name="J. Bacteriol.">
        <title>Complete genome sequences of Desulfosporosinus orientis DSM765T, Desulfosporosinus youngiae DSM17734T, Desulfosporosinus meridiei DSM13257T, and Desulfosporosinus acidiphilus DSM22704T.</title>
        <authorList>
            <person name="Pester M."/>
            <person name="Brambilla E."/>
            <person name="Alazard D."/>
            <person name="Rattei T."/>
            <person name="Weinmaier T."/>
            <person name="Han J."/>
            <person name="Lucas S."/>
            <person name="Lapidus A."/>
            <person name="Cheng J.F."/>
            <person name="Goodwin L."/>
            <person name="Pitluck S."/>
            <person name="Peters L."/>
            <person name="Ovchinnikova G."/>
            <person name="Teshima H."/>
            <person name="Detter J.C."/>
            <person name="Han C.S."/>
            <person name="Tapia R."/>
            <person name="Land M.L."/>
            <person name="Hauser L."/>
            <person name="Kyrpides N.C."/>
            <person name="Ivanova N.N."/>
            <person name="Pagani I."/>
            <person name="Huntmann M."/>
            <person name="Wei C.L."/>
            <person name="Davenport K.W."/>
            <person name="Daligault H."/>
            <person name="Chain P.S."/>
            <person name="Chen A."/>
            <person name="Mavromatis K."/>
            <person name="Markowitz V."/>
            <person name="Szeto E."/>
            <person name="Mikhailova N."/>
            <person name="Pati A."/>
            <person name="Wagner M."/>
            <person name="Woyke T."/>
            <person name="Ollivier B."/>
            <person name="Klenk H.P."/>
            <person name="Spring S."/>
            <person name="Loy A."/>
        </authorList>
    </citation>
    <scope>NUCLEOTIDE SEQUENCE [LARGE SCALE GENOMIC DNA]</scope>
    <source>
        <strain evidence="2">DSM 765</strain>
    </source>
</reference>
<dbReference type="HOGENOM" id="CLU_193609_0_0_9"/>
<dbReference type="PATRIC" id="fig|768706.3.peg.4502"/>
<evidence type="ECO:0000313" key="2">
    <source>
        <dbReference type="EMBL" id="AET69846.1"/>
    </source>
</evidence>
<dbReference type="PROSITE" id="PS51257">
    <property type="entry name" value="PROKAR_LIPOPROTEIN"/>
    <property type="match status" value="1"/>
</dbReference>
<dbReference type="Proteomes" id="UP000006346">
    <property type="component" value="Chromosome"/>
</dbReference>
<dbReference type="AlphaFoldDB" id="G7W6Y9"/>
<dbReference type="InterPro" id="IPR036873">
    <property type="entry name" value="Rhodanese-like_dom_sf"/>
</dbReference>
<dbReference type="STRING" id="768706.Desor_4429"/>
<dbReference type="eggNOG" id="COG0607">
    <property type="taxonomic scope" value="Bacteria"/>
</dbReference>
<dbReference type="KEGG" id="dor:Desor_4429"/>
<evidence type="ECO:0000313" key="3">
    <source>
        <dbReference type="Proteomes" id="UP000006346"/>
    </source>
</evidence>
<dbReference type="InterPro" id="IPR001763">
    <property type="entry name" value="Rhodanese-like_dom"/>
</dbReference>
<sequence length="83" mass="9321">MNKATLKVEEKTIEKILQLLTLLVFASFLSLAGCSPVHSESDKKPAYQTIASETAKQRLDNEKGIILLDVRSEAEYAEKHMEK</sequence>
<dbReference type="EMBL" id="CP003108">
    <property type="protein sequence ID" value="AET69846.1"/>
    <property type="molecule type" value="Genomic_DNA"/>
</dbReference>
<proteinExistence type="predicted"/>
<dbReference type="PROSITE" id="PS50206">
    <property type="entry name" value="RHODANESE_3"/>
    <property type="match status" value="1"/>
</dbReference>
<dbReference type="RefSeq" id="WP_014186653.1">
    <property type="nucleotide sequence ID" value="NC_016584.1"/>
</dbReference>
<keyword evidence="3" id="KW-1185">Reference proteome</keyword>
<dbReference type="Gene3D" id="3.40.250.10">
    <property type="entry name" value="Rhodanese-like domain"/>
    <property type="match status" value="1"/>
</dbReference>
<gene>
    <name evidence="2" type="ordered locus">Desor_4429</name>
</gene>
<name>G7W6Y9_DESOD</name>
<dbReference type="SUPFAM" id="SSF52821">
    <property type="entry name" value="Rhodanese/Cell cycle control phosphatase"/>
    <property type="match status" value="1"/>
</dbReference>
<feature type="domain" description="Rhodanese" evidence="1">
    <location>
        <begin position="61"/>
        <end position="82"/>
    </location>
</feature>
<organism evidence="2 3">
    <name type="scientific">Desulfosporosinus orientis (strain ATCC 19365 / DSM 765 / NCIMB 8382 / VKM B-1628 / Singapore I)</name>
    <name type="common">Desulfotomaculum orientis</name>
    <dbReference type="NCBI Taxonomy" id="768706"/>
    <lineage>
        <taxon>Bacteria</taxon>
        <taxon>Bacillati</taxon>
        <taxon>Bacillota</taxon>
        <taxon>Clostridia</taxon>
        <taxon>Eubacteriales</taxon>
        <taxon>Desulfitobacteriaceae</taxon>
        <taxon>Desulfosporosinus</taxon>
    </lineage>
</organism>
<accession>G7W6Y9</accession>
<evidence type="ECO:0000259" key="1">
    <source>
        <dbReference type="PROSITE" id="PS50206"/>
    </source>
</evidence>